<dbReference type="PANTHER" id="PTHR13691:SF5">
    <property type="entry name" value="LARGE RIBOSOMAL SUBUNIT PROTEIN UL2M"/>
    <property type="match status" value="1"/>
</dbReference>
<dbReference type="InterPro" id="IPR022671">
    <property type="entry name" value="Ribosomal_uL2_CS"/>
</dbReference>
<dbReference type="HAMAP" id="MF_01320_B">
    <property type="entry name" value="Ribosomal_uL2_B"/>
    <property type="match status" value="1"/>
</dbReference>
<feature type="domain" description="Large ribosomal subunit protein uL2 RNA-binding" evidence="6">
    <location>
        <begin position="43"/>
        <end position="119"/>
    </location>
</feature>
<comment type="similarity">
    <text evidence="1">Belongs to the universal ribosomal protein uL2 family.</text>
</comment>
<dbReference type="GO" id="GO:0002181">
    <property type="term" value="P:cytoplasmic translation"/>
    <property type="evidence" value="ECO:0007669"/>
    <property type="project" value="TreeGrafter"/>
</dbReference>
<name>A0A0F9L8W3_9ZZZZ</name>
<dbReference type="EMBL" id="LAZR01011677">
    <property type="protein sequence ID" value="KKM60450.1"/>
    <property type="molecule type" value="Genomic_DNA"/>
</dbReference>
<feature type="compositionally biased region" description="Basic and acidic residues" evidence="4">
    <location>
        <begin position="230"/>
        <end position="240"/>
    </location>
</feature>
<reference evidence="7" key="1">
    <citation type="journal article" date="2015" name="Nature">
        <title>Complex archaea that bridge the gap between prokaryotes and eukaryotes.</title>
        <authorList>
            <person name="Spang A."/>
            <person name="Saw J.H."/>
            <person name="Jorgensen S.L."/>
            <person name="Zaremba-Niedzwiedzka K."/>
            <person name="Martijn J."/>
            <person name="Lind A.E."/>
            <person name="van Eijk R."/>
            <person name="Schleper C."/>
            <person name="Guy L."/>
            <person name="Ettema T.J."/>
        </authorList>
    </citation>
    <scope>NUCLEOTIDE SEQUENCE</scope>
</reference>
<evidence type="ECO:0000256" key="4">
    <source>
        <dbReference type="SAM" id="MobiDB-lite"/>
    </source>
</evidence>
<dbReference type="InterPro" id="IPR022669">
    <property type="entry name" value="Ribosomal_uL2_C"/>
</dbReference>
<dbReference type="InterPro" id="IPR002171">
    <property type="entry name" value="Ribosomal_uL2"/>
</dbReference>
<dbReference type="InterPro" id="IPR008991">
    <property type="entry name" value="Translation_prot_SH3-like_sf"/>
</dbReference>
<proteinExistence type="inferred from homology"/>
<dbReference type="SMART" id="SM01382">
    <property type="entry name" value="Ribosomal_L2_C"/>
    <property type="match status" value="1"/>
</dbReference>
<dbReference type="PIRSF" id="PIRSF002158">
    <property type="entry name" value="Ribosomal_L2"/>
    <property type="match status" value="1"/>
</dbReference>
<dbReference type="NCBIfam" id="TIGR01171">
    <property type="entry name" value="rplB_bact"/>
    <property type="match status" value="1"/>
</dbReference>
<dbReference type="Gene3D" id="4.10.950.10">
    <property type="entry name" value="Ribosomal protein L2, domain 3"/>
    <property type="match status" value="1"/>
</dbReference>
<dbReference type="InterPro" id="IPR022666">
    <property type="entry name" value="Ribosomal_uL2_RNA-bd_dom"/>
</dbReference>
<dbReference type="GO" id="GO:0003723">
    <property type="term" value="F:RNA binding"/>
    <property type="evidence" value="ECO:0007669"/>
    <property type="project" value="InterPro"/>
</dbReference>
<evidence type="ECO:0000313" key="7">
    <source>
        <dbReference type="EMBL" id="KKM60450.1"/>
    </source>
</evidence>
<evidence type="ECO:0000259" key="5">
    <source>
        <dbReference type="SMART" id="SM01382"/>
    </source>
</evidence>
<dbReference type="GO" id="GO:0015934">
    <property type="term" value="C:large ribosomal subunit"/>
    <property type="evidence" value="ECO:0007669"/>
    <property type="project" value="InterPro"/>
</dbReference>
<dbReference type="SUPFAM" id="SSF50104">
    <property type="entry name" value="Translation proteins SH3-like domain"/>
    <property type="match status" value="1"/>
</dbReference>
<dbReference type="InterPro" id="IPR005880">
    <property type="entry name" value="Ribosomal_uL2_bac/org-type"/>
</dbReference>
<dbReference type="InterPro" id="IPR014722">
    <property type="entry name" value="Rib_uL2_dom2"/>
</dbReference>
<dbReference type="Gene3D" id="2.30.30.30">
    <property type="match status" value="1"/>
</dbReference>
<dbReference type="SUPFAM" id="SSF50249">
    <property type="entry name" value="Nucleic acid-binding proteins"/>
    <property type="match status" value="1"/>
</dbReference>
<comment type="caution">
    <text evidence="7">The sequence shown here is derived from an EMBL/GenBank/DDBJ whole genome shotgun (WGS) entry which is preliminary data.</text>
</comment>
<dbReference type="Pfam" id="PF00181">
    <property type="entry name" value="Ribosomal_L2_N"/>
    <property type="match status" value="1"/>
</dbReference>
<protein>
    <submittedName>
        <fullName evidence="7">Uncharacterized protein</fullName>
    </submittedName>
</protein>
<dbReference type="FunFam" id="2.40.50.140:FF:000003">
    <property type="entry name" value="50S ribosomal protein L2"/>
    <property type="match status" value="1"/>
</dbReference>
<dbReference type="Pfam" id="PF03947">
    <property type="entry name" value="Ribosomal_L2_C"/>
    <property type="match status" value="1"/>
</dbReference>
<gene>
    <name evidence="7" type="ORF">LCGC14_1541680</name>
</gene>
<dbReference type="Gene3D" id="2.40.50.140">
    <property type="entry name" value="Nucleic acid-binding proteins"/>
    <property type="match status" value="1"/>
</dbReference>
<dbReference type="FunFam" id="4.10.950.10:FF:000001">
    <property type="entry name" value="50S ribosomal protein L2"/>
    <property type="match status" value="1"/>
</dbReference>
<dbReference type="InterPro" id="IPR014726">
    <property type="entry name" value="Ribosomal_uL2_dom3"/>
</dbReference>
<keyword evidence="2" id="KW-0689">Ribosomal protein</keyword>
<dbReference type="PANTHER" id="PTHR13691">
    <property type="entry name" value="RIBOSOMAL PROTEIN L2"/>
    <property type="match status" value="1"/>
</dbReference>
<sequence length="275" mass="30718">MTKKFRPITPSLRKLVLPSTDELNPVKKGPLKSLTRSKKKTNGRNNLGRITCRHRGGGHKRKFRKIDFRREKINIEAKVASIEYDPNRTGHIALLHYKDGEKRYILAPQGIKVGDIVATTKGAPFKVGYCMPLKYLPLGSFIHNIEMYPKRGAVLVRSAGLSAQLLARGEGNATIKMPSGEVRLINEECFATLGIVSNAEHNLRVDAKAGRSRWKGIRPTVRGTAMNPVDHPHGGGEGKSKGNLPQSPWAQYAKGFRTRVKKNKNKMIIKSRRKK</sequence>
<dbReference type="InterPro" id="IPR012340">
    <property type="entry name" value="NA-bd_OB-fold"/>
</dbReference>
<dbReference type="GO" id="GO:0016740">
    <property type="term" value="F:transferase activity"/>
    <property type="evidence" value="ECO:0007669"/>
    <property type="project" value="InterPro"/>
</dbReference>
<dbReference type="FunFam" id="2.30.30.30:FF:000001">
    <property type="entry name" value="50S ribosomal protein L2"/>
    <property type="match status" value="1"/>
</dbReference>
<keyword evidence="3" id="KW-0687">Ribonucleoprotein</keyword>
<feature type="domain" description="Large ribosomal subunit protein uL2 C-terminal" evidence="5">
    <location>
        <begin position="125"/>
        <end position="252"/>
    </location>
</feature>
<organism evidence="7">
    <name type="scientific">marine sediment metagenome</name>
    <dbReference type="NCBI Taxonomy" id="412755"/>
    <lineage>
        <taxon>unclassified sequences</taxon>
        <taxon>metagenomes</taxon>
        <taxon>ecological metagenomes</taxon>
    </lineage>
</organism>
<dbReference type="PROSITE" id="PS00467">
    <property type="entry name" value="RIBOSOMAL_L2"/>
    <property type="match status" value="1"/>
</dbReference>
<dbReference type="AlphaFoldDB" id="A0A0F9L8W3"/>
<evidence type="ECO:0000259" key="6">
    <source>
        <dbReference type="SMART" id="SM01383"/>
    </source>
</evidence>
<dbReference type="SMART" id="SM01383">
    <property type="entry name" value="Ribosomal_L2"/>
    <property type="match status" value="1"/>
</dbReference>
<dbReference type="GO" id="GO:0003735">
    <property type="term" value="F:structural constituent of ribosome"/>
    <property type="evidence" value="ECO:0007669"/>
    <property type="project" value="InterPro"/>
</dbReference>
<feature type="region of interest" description="Disordered" evidence="4">
    <location>
        <begin position="19"/>
        <end position="48"/>
    </location>
</feature>
<evidence type="ECO:0000256" key="3">
    <source>
        <dbReference type="ARBA" id="ARBA00023274"/>
    </source>
</evidence>
<evidence type="ECO:0000256" key="2">
    <source>
        <dbReference type="ARBA" id="ARBA00022980"/>
    </source>
</evidence>
<feature type="region of interest" description="Disordered" evidence="4">
    <location>
        <begin position="222"/>
        <end position="250"/>
    </location>
</feature>
<evidence type="ECO:0000256" key="1">
    <source>
        <dbReference type="ARBA" id="ARBA00005636"/>
    </source>
</evidence>
<accession>A0A0F9L8W3</accession>